<comment type="caution">
    <text evidence="8">The sequence shown here is derived from an EMBL/GenBank/DDBJ whole genome shotgun (WGS) entry which is preliminary data.</text>
</comment>
<evidence type="ECO:0000256" key="4">
    <source>
        <dbReference type="ARBA" id="ARBA00022989"/>
    </source>
</evidence>
<dbReference type="PRINTS" id="PR01988">
    <property type="entry name" value="EXPORTERBACE"/>
</dbReference>
<keyword evidence="4 6" id="KW-1133">Transmembrane helix</keyword>
<dbReference type="RefSeq" id="WP_380761812.1">
    <property type="nucleotide sequence ID" value="NZ_JBHSRF010000091.1"/>
</dbReference>
<feature type="transmembrane region" description="Helical" evidence="6">
    <location>
        <begin position="343"/>
        <end position="362"/>
    </location>
</feature>
<feature type="transmembrane region" description="Helical" evidence="6">
    <location>
        <begin position="152"/>
        <end position="172"/>
    </location>
</feature>
<feature type="domain" description="Major facilitator superfamily (MFS) profile" evidence="7">
    <location>
        <begin position="10"/>
        <end position="400"/>
    </location>
</feature>
<dbReference type="PANTHER" id="PTHR23513:SF11">
    <property type="entry name" value="STAPHYLOFERRIN A TRANSPORTER"/>
    <property type="match status" value="1"/>
</dbReference>
<keyword evidence="2" id="KW-1003">Cell membrane</keyword>
<evidence type="ECO:0000313" key="9">
    <source>
        <dbReference type="Proteomes" id="UP001596137"/>
    </source>
</evidence>
<dbReference type="SUPFAM" id="SSF103473">
    <property type="entry name" value="MFS general substrate transporter"/>
    <property type="match status" value="1"/>
</dbReference>
<dbReference type="PROSITE" id="PS50850">
    <property type="entry name" value="MFS"/>
    <property type="match status" value="1"/>
</dbReference>
<feature type="transmembrane region" description="Helical" evidence="6">
    <location>
        <begin position="303"/>
        <end position="322"/>
    </location>
</feature>
<feature type="transmembrane region" description="Helical" evidence="6">
    <location>
        <begin position="12"/>
        <end position="36"/>
    </location>
</feature>
<gene>
    <name evidence="8" type="ORF">ACFP1K_35525</name>
</gene>
<dbReference type="InterPro" id="IPR020846">
    <property type="entry name" value="MFS_dom"/>
</dbReference>
<evidence type="ECO:0000256" key="2">
    <source>
        <dbReference type="ARBA" id="ARBA00022475"/>
    </source>
</evidence>
<dbReference type="InterPro" id="IPR036259">
    <property type="entry name" value="MFS_trans_sf"/>
</dbReference>
<evidence type="ECO:0000313" key="8">
    <source>
        <dbReference type="EMBL" id="MFC6086528.1"/>
    </source>
</evidence>
<dbReference type="CDD" id="cd06173">
    <property type="entry name" value="MFS_MefA_like"/>
    <property type="match status" value="1"/>
</dbReference>
<keyword evidence="5 6" id="KW-0472">Membrane</keyword>
<comment type="subcellular location">
    <subcellularLocation>
        <location evidence="1">Cell membrane</location>
        <topology evidence="1">Multi-pass membrane protein</topology>
    </subcellularLocation>
</comment>
<evidence type="ECO:0000256" key="5">
    <source>
        <dbReference type="ARBA" id="ARBA00023136"/>
    </source>
</evidence>
<evidence type="ECO:0000256" key="1">
    <source>
        <dbReference type="ARBA" id="ARBA00004651"/>
    </source>
</evidence>
<dbReference type="PANTHER" id="PTHR23513">
    <property type="entry name" value="INTEGRAL MEMBRANE EFFLUX PROTEIN-RELATED"/>
    <property type="match status" value="1"/>
</dbReference>
<dbReference type="Proteomes" id="UP001596137">
    <property type="component" value="Unassembled WGS sequence"/>
</dbReference>
<evidence type="ECO:0000256" key="3">
    <source>
        <dbReference type="ARBA" id="ARBA00022692"/>
    </source>
</evidence>
<feature type="transmembrane region" description="Helical" evidence="6">
    <location>
        <begin position="48"/>
        <end position="68"/>
    </location>
</feature>
<dbReference type="InterPro" id="IPR022324">
    <property type="entry name" value="Bacilysin_exporter_BacE_put"/>
</dbReference>
<proteinExistence type="predicted"/>
<feature type="transmembrane region" description="Helical" evidence="6">
    <location>
        <begin position="250"/>
        <end position="272"/>
    </location>
</feature>
<dbReference type="EMBL" id="JBHSRF010000091">
    <property type="protein sequence ID" value="MFC6086528.1"/>
    <property type="molecule type" value="Genomic_DNA"/>
</dbReference>
<reference evidence="9" key="1">
    <citation type="journal article" date="2019" name="Int. J. Syst. Evol. Microbiol.">
        <title>The Global Catalogue of Microorganisms (GCM) 10K type strain sequencing project: providing services to taxonomists for standard genome sequencing and annotation.</title>
        <authorList>
            <consortium name="The Broad Institute Genomics Platform"/>
            <consortium name="The Broad Institute Genome Sequencing Center for Infectious Disease"/>
            <person name="Wu L."/>
            <person name="Ma J."/>
        </authorList>
    </citation>
    <scope>NUCLEOTIDE SEQUENCE [LARGE SCALE GENOMIC DNA]</scope>
    <source>
        <strain evidence="9">JCM 30346</strain>
    </source>
</reference>
<organism evidence="8 9">
    <name type="scientific">Sphaerisporangium aureirubrum</name>
    <dbReference type="NCBI Taxonomy" id="1544736"/>
    <lineage>
        <taxon>Bacteria</taxon>
        <taxon>Bacillati</taxon>
        <taxon>Actinomycetota</taxon>
        <taxon>Actinomycetes</taxon>
        <taxon>Streptosporangiales</taxon>
        <taxon>Streptosporangiaceae</taxon>
        <taxon>Sphaerisporangium</taxon>
    </lineage>
</organism>
<feature type="transmembrane region" description="Helical" evidence="6">
    <location>
        <begin position="279"/>
        <end position="297"/>
    </location>
</feature>
<dbReference type="Gene3D" id="1.20.1250.20">
    <property type="entry name" value="MFS general substrate transporter like domains"/>
    <property type="match status" value="1"/>
</dbReference>
<protein>
    <submittedName>
        <fullName evidence="8">MFS transporter</fullName>
    </submittedName>
</protein>
<sequence length="410" mass="42699">MLVGPLKERNFRFLFISQSVSGLGDAIVPVALAFALLDQTHSAADLGYVLGAQAVAKVVFLLAGGVIADQMSRRAVMLSSDLVRGAAQAALGALLLTGRPSVWIIGLLAFVVGMAGAAFLPASSALVPSIVRPENLQRANHLQQVGGAASRIAGPALAGVLVVMASPGWAILLDAATFGVSAILLAAMRVDAVPPPARRHFFRDLREGWGEFRSQNWLWPMVLSFSLVNLLIGAYNVLGPLASQRYFGGAAAWATVSTVGGVGSVAGGVLAMRLQPRHPLRAGVCAAVMIGFAPLAFAAGFPVPAIAVSAALAGTGVIVFMSHYNSTMQRQVPERSLSRVSSYTWFGALIAFPLGPVIAGPAVSVLSLHTMLLAVGALMILAILPLLSVRSIWSLTDESPTLPTPQMSER</sequence>
<dbReference type="Pfam" id="PF07690">
    <property type="entry name" value="MFS_1"/>
    <property type="match status" value="1"/>
</dbReference>
<dbReference type="InterPro" id="IPR011701">
    <property type="entry name" value="MFS"/>
</dbReference>
<evidence type="ECO:0000259" key="7">
    <source>
        <dbReference type="PROSITE" id="PS50850"/>
    </source>
</evidence>
<accession>A0ABW1NU29</accession>
<feature type="transmembrane region" description="Helical" evidence="6">
    <location>
        <begin position="368"/>
        <end position="387"/>
    </location>
</feature>
<keyword evidence="3 6" id="KW-0812">Transmembrane</keyword>
<evidence type="ECO:0000256" key="6">
    <source>
        <dbReference type="SAM" id="Phobius"/>
    </source>
</evidence>
<name>A0ABW1NU29_9ACTN</name>
<keyword evidence="9" id="KW-1185">Reference proteome</keyword>
<feature type="transmembrane region" description="Helical" evidence="6">
    <location>
        <begin position="217"/>
        <end position="238"/>
    </location>
</feature>
<feature type="transmembrane region" description="Helical" evidence="6">
    <location>
        <begin position="102"/>
        <end position="131"/>
    </location>
</feature>